<dbReference type="PROSITE" id="PS00092">
    <property type="entry name" value="N6_MTASE"/>
    <property type="match status" value="1"/>
</dbReference>
<evidence type="ECO:0000256" key="3">
    <source>
        <dbReference type="ARBA" id="ARBA00022679"/>
    </source>
</evidence>
<keyword evidence="2" id="KW-0489">Methyltransferase</keyword>
<comment type="similarity">
    <text evidence="1">Belongs to the N(4)/N(6)-methyltransferase family.</text>
</comment>
<dbReference type="Gene3D" id="3.40.50.150">
    <property type="entry name" value="Vaccinia Virus protein VP39"/>
    <property type="match status" value="1"/>
</dbReference>
<comment type="caution">
    <text evidence="5">The sequence shown here is derived from an EMBL/GenBank/DDBJ whole genome shotgun (WGS) entry which is preliminary data.</text>
</comment>
<dbReference type="InterPro" id="IPR002941">
    <property type="entry name" value="DNA_methylase_N4/N6"/>
</dbReference>
<dbReference type="InterPro" id="IPR001091">
    <property type="entry name" value="RM_Methyltransferase"/>
</dbReference>
<name>A0ABR9FC35_9GAMM</name>
<dbReference type="RefSeq" id="WP_192526800.1">
    <property type="nucleotide sequence ID" value="NZ_JABUZC010000028.1"/>
</dbReference>
<keyword evidence="6" id="KW-1185">Reference proteome</keyword>
<evidence type="ECO:0000313" key="6">
    <source>
        <dbReference type="Proteomes" id="UP000754821"/>
    </source>
</evidence>
<evidence type="ECO:0000256" key="1">
    <source>
        <dbReference type="ARBA" id="ARBA00006594"/>
    </source>
</evidence>
<reference evidence="5 6" key="1">
    <citation type="submission" date="2020-07" db="EMBL/GenBank/DDBJ databases">
        <title>Halophilic bacteria isolated from french cheeses.</title>
        <authorList>
            <person name="Kothe C.I."/>
            <person name="Farah-Kraiem B."/>
            <person name="Renault P."/>
            <person name="Dridi B."/>
        </authorList>
    </citation>
    <scope>NUCLEOTIDE SEQUENCE [LARGE SCALE GENOMIC DNA]</scope>
    <source>
        <strain evidence="5 6">FME16</strain>
    </source>
</reference>
<dbReference type="PRINTS" id="PR00508">
    <property type="entry name" value="S21N4MTFRASE"/>
</dbReference>
<evidence type="ECO:0000313" key="5">
    <source>
        <dbReference type="EMBL" id="MBE0402755.1"/>
    </source>
</evidence>
<dbReference type="Proteomes" id="UP000754821">
    <property type="component" value="Unassembled WGS sequence"/>
</dbReference>
<keyword evidence="3" id="KW-0808">Transferase</keyword>
<dbReference type="InterPro" id="IPR002052">
    <property type="entry name" value="DNA_methylase_N6_adenine_CS"/>
</dbReference>
<organism evidence="5 6">
    <name type="scientific">Halomonas citrativorans</name>
    <dbReference type="NCBI Taxonomy" id="2742612"/>
    <lineage>
        <taxon>Bacteria</taxon>
        <taxon>Pseudomonadati</taxon>
        <taxon>Pseudomonadota</taxon>
        <taxon>Gammaproteobacteria</taxon>
        <taxon>Oceanospirillales</taxon>
        <taxon>Halomonadaceae</taxon>
        <taxon>Halomonas</taxon>
    </lineage>
</organism>
<evidence type="ECO:0000259" key="4">
    <source>
        <dbReference type="Pfam" id="PF01555"/>
    </source>
</evidence>
<gene>
    <name evidence="5" type="ORF">EI163_04145</name>
</gene>
<sequence length="1116" mass="128299">MVATTADGHKERFIKLLHELFQLDKPELDFGLYRIMHAKSDQLSRFIREDLAQAIEDAFAKQGEQQLSAMRHDIDEKRKQAEELGAPDPDSAPAVKQARAAYHVAKQEQSASVDIYDHLYRFFSRYYDKGDFMSRRHHVAENDSRAAPYAVPYDGREVYLHWANKDQYYVKSSETLANFTFNLNEALKTLQGSAAQTGLAFDSTDAALKVHCRVVDATEGEHNDVKESTERFFIIHHDEPIRLDGADLVLQFEYRPDPEKTGQSGVWQKKRLVEAEERIMEALRATDGVVAYRENLATRAPTDKQKERTLLGKYLQQYTARNTMDYFIHKDLGGFLSRELDFYIKNEILRLDDIDDADVLIVEQQLKKIQVLRKLAKEVIDFLAQLENFQKKLWLKKKFITEVGYCFTLDLMEANIDLASMALSNPRQRSEWEKLYCLDIGMLERDIKSLGVYEVIKSKKYCHLMVDTNNFDFQFFYDISSLLESPGSNLDGLVVNGENYQALQAFKNKFEGEFDSVYIDPPYNTDAGPINYKNGYRNSSWVSLLQDRLFVSKTLMKEDAINCVTIDDYQVNELSMVLDSVYGGDAHLGTAVIRNNPSGRSTVSGFSICHEYAIFHSNSDGARLSRLPRNEKQLSRFTVEEGKYVDWRNFRKDGGAVTHRKERPKQFYPIYVNPEKMTLRIPDLQWDSASKSWIELESLGDNEVKVFPIDDNGKERVWSLYHISAKEKIFDLEVALTKAGNIKIMRRHEPDSGVLPRTWWDDKLYAAREYGSATLRNMFSVAEFSFAKSPHAVKDCLWISGADKKNAHVLDYFSGSGTTGHAVINLNRQDSGSRKYCLVEVGDYFESVLKSRLKKAAYSEKWKDGHPQESTSGGYLGLSHAFKYFCLESYDDALNNLELDDNPQRDALVEQNSDLRRNYTLKYLLDVETRGSASLLNTEWFRDPESYMLKVKQPGSDESRKTAVDLVETFNWLIGLHVSHLDKPRTYVARFEREADPELPEDQNTRLKAVSLRENEDGAYWIRQVEGHVRRIPGSDEDLTKVLVVWRKLTDDAEKDAAVLEALLEKYKIGTTDSEFDTIYINGPHGLNLSGRARDRVHSLEETFHARMWEGCDDDL</sequence>
<dbReference type="InterPro" id="IPR029063">
    <property type="entry name" value="SAM-dependent_MTases_sf"/>
</dbReference>
<evidence type="ECO:0000256" key="2">
    <source>
        <dbReference type="ARBA" id="ARBA00022603"/>
    </source>
</evidence>
<dbReference type="SUPFAM" id="SSF53335">
    <property type="entry name" value="S-adenosyl-L-methionine-dependent methyltransferases"/>
    <property type="match status" value="1"/>
</dbReference>
<proteinExistence type="inferred from homology"/>
<dbReference type="Pfam" id="PF01555">
    <property type="entry name" value="N6_N4_Mtase"/>
    <property type="match status" value="1"/>
</dbReference>
<feature type="domain" description="DNA methylase N-4/N-6" evidence="4">
    <location>
        <begin position="515"/>
        <end position="829"/>
    </location>
</feature>
<dbReference type="EMBL" id="RRZC01000003">
    <property type="protein sequence ID" value="MBE0402755.1"/>
    <property type="molecule type" value="Genomic_DNA"/>
</dbReference>
<accession>A0ABR9FC35</accession>
<protein>
    <submittedName>
        <fullName evidence="5">Site-specific DNA-methyltransferase</fullName>
    </submittedName>
</protein>